<evidence type="ECO:0000256" key="2">
    <source>
        <dbReference type="ARBA" id="ARBA00007362"/>
    </source>
</evidence>
<evidence type="ECO:0000256" key="4">
    <source>
        <dbReference type="ARBA" id="ARBA00022475"/>
    </source>
</evidence>
<feature type="transmembrane region" description="Helical" evidence="8">
    <location>
        <begin position="70"/>
        <end position="90"/>
    </location>
</feature>
<feature type="transmembrane region" description="Helical" evidence="8">
    <location>
        <begin position="148"/>
        <end position="165"/>
    </location>
</feature>
<dbReference type="Pfam" id="PF00892">
    <property type="entry name" value="EamA"/>
    <property type="match status" value="1"/>
</dbReference>
<evidence type="ECO:0000256" key="5">
    <source>
        <dbReference type="ARBA" id="ARBA00022692"/>
    </source>
</evidence>
<sequence length="293" mass="32089">MSASVGGAVYAALAYLAWGLFPLYFKQIAQVPALEVILHRTLWSMVFVMAVLLVLRRWAWLGEVLRQPRLLARFGLSALLLSCNWLVYVWAVQQGQVLDASLGYFINPLVNVALGYLVLKERPRRLQWLAVGLAAVGVLWLALQTGHIPWVALVLALSFGFYGLMRKMASLGALEGLALETLLLAPLAAVALGLMSWQGRGALAQGEPGTIAWLLFAGPLTAIPLLLFAAGARRIQMTTLGLLQYISPSLQFMLGVWLYHEPMSGSRLAGFAFIWAALAVYSLDGLWQSRLRG</sequence>
<feature type="transmembrane region" description="Helical" evidence="8">
    <location>
        <begin position="7"/>
        <end position="25"/>
    </location>
</feature>
<gene>
    <name evidence="10" type="ORF">HNP55_004043</name>
</gene>
<feature type="transmembrane region" description="Helical" evidence="8">
    <location>
        <begin position="266"/>
        <end position="287"/>
    </location>
</feature>
<dbReference type="GO" id="GO:0005886">
    <property type="term" value="C:plasma membrane"/>
    <property type="evidence" value="ECO:0007669"/>
    <property type="project" value="UniProtKB-SubCell"/>
</dbReference>
<feature type="transmembrane region" description="Helical" evidence="8">
    <location>
        <begin position="177"/>
        <end position="198"/>
    </location>
</feature>
<protein>
    <submittedName>
        <fullName evidence="10">Chloramphenicol-sensitive protein RarD</fullName>
    </submittedName>
</protein>
<dbReference type="AlphaFoldDB" id="A0A840LFT5"/>
<dbReference type="InterPro" id="IPR000620">
    <property type="entry name" value="EamA_dom"/>
</dbReference>
<evidence type="ECO:0000256" key="3">
    <source>
        <dbReference type="ARBA" id="ARBA00022448"/>
    </source>
</evidence>
<keyword evidence="7 8" id="KW-0472">Membrane</keyword>
<reference evidence="10 11" key="1">
    <citation type="submission" date="2020-08" db="EMBL/GenBank/DDBJ databases">
        <title>Functional genomics of gut bacteria from endangered species of beetles.</title>
        <authorList>
            <person name="Carlos-Shanley C."/>
        </authorList>
    </citation>
    <scope>NUCLEOTIDE SEQUENCE [LARGE SCALE GENOMIC DNA]</scope>
    <source>
        <strain evidence="10 11">S00239</strain>
    </source>
</reference>
<feature type="transmembrane region" description="Helical" evidence="8">
    <location>
        <begin position="242"/>
        <end position="260"/>
    </location>
</feature>
<keyword evidence="3" id="KW-0813">Transport</keyword>
<comment type="caution">
    <text evidence="10">The sequence shown here is derived from an EMBL/GenBank/DDBJ whole genome shotgun (WGS) entry which is preliminary data.</text>
</comment>
<evidence type="ECO:0000256" key="1">
    <source>
        <dbReference type="ARBA" id="ARBA00004651"/>
    </source>
</evidence>
<proteinExistence type="inferred from homology"/>
<dbReference type="SUPFAM" id="SSF103481">
    <property type="entry name" value="Multidrug resistance efflux transporter EmrE"/>
    <property type="match status" value="2"/>
</dbReference>
<dbReference type="PANTHER" id="PTHR22911:SF137">
    <property type="entry name" value="SOLUTE CARRIER FAMILY 35 MEMBER G2-RELATED"/>
    <property type="match status" value="1"/>
</dbReference>
<feature type="domain" description="EamA" evidence="9">
    <location>
        <begin position="7"/>
        <end position="141"/>
    </location>
</feature>
<keyword evidence="5 8" id="KW-0812">Transmembrane</keyword>
<comment type="similarity">
    <text evidence="2">Belongs to the EamA transporter family.</text>
</comment>
<keyword evidence="11" id="KW-1185">Reference proteome</keyword>
<feature type="transmembrane region" description="Helical" evidence="8">
    <location>
        <begin position="102"/>
        <end position="119"/>
    </location>
</feature>
<feature type="transmembrane region" description="Helical" evidence="8">
    <location>
        <begin position="210"/>
        <end position="230"/>
    </location>
</feature>
<accession>A0A840LFT5</accession>
<evidence type="ECO:0000313" key="10">
    <source>
        <dbReference type="EMBL" id="MBB4845493.1"/>
    </source>
</evidence>
<feature type="transmembrane region" description="Helical" evidence="8">
    <location>
        <begin position="126"/>
        <end position="142"/>
    </location>
</feature>
<evidence type="ECO:0000259" key="9">
    <source>
        <dbReference type="Pfam" id="PF00892"/>
    </source>
</evidence>
<dbReference type="PANTHER" id="PTHR22911">
    <property type="entry name" value="ACYL-MALONYL CONDENSING ENZYME-RELATED"/>
    <property type="match status" value="1"/>
</dbReference>
<name>A0A840LFT5_9BURK</name>
<organism evidence="10 11">
    <name type="scientific">Roseateles oligotrophus</name>
    <dbReference type="NCBI Taxonomy" id="1769250"/>
    <lineage>
        <taxon>Bacteria</taxon>
        <taxon>Pseudomonadati</taxon>
        <taxon>Pseudomonadota</taxon>
        <taxon>Betaproteobacteria</taxon>
        <taxon>Burkholderiales</taxon>
        <taxon>Sphaerotilaceae</taxon>
        <taxon>Roseateles</taxon>
    </lineage>
</organism>
<dbReference type="NCBIfam" id="TIGR00688">
    <property type="entry name" value="rarD"/>
    <property type="match status" value="1"/>
</dbReference>
<keyword evidence="6 8" id="KW-1133">Transmembrane helix</keyword>
<comment type="subcellular location">
    <subcellularLocation>
        <location evidence="1">Cell membrane</location>
        <topology evidence="1">Multi-pass membrane protein</topology>
    </subcellularLocation>
</comment>
<feature type="transmembrane region" description="Helical" evidence="8">
    <location>
        <begin position="37"/>
        <end position="58"/>
    </location>
</feature>
<evidence type="ECO:0000313" key="11">
    <source>
        <dbReference type="Proteomes" id="UP000562027"/>
    </source>
</evidence>
<dbReference type="EMBL" id="JACHLP010000009">
    <property type="protein sequence ID" value="MBB4845493.1"/>
    <property type="molecule type" value="Genomic_DNA"/>
</dbReference>
<evidence type="ECO:0000256" key="7">
    <source>
        <dbReference type="ARBA" id="ARBA00023136"/>
    </source>
</evidence>
<evidence type="ECO:0000256" key="6">
    <source>
        <dbReference type="ARBA" id="ARBA00022989"/>
    </source>
</evidence>
<dbReference type="InterPro" id="IPR037185">
    <property type="entry name" value="EmrE-like"/>
</dbReference>
<dbReference type="Proteomes" id="UP000562027">
    <property type="component" value="Unassembled WGS sequence"/>
</dbReference>
<evidence type="ECO:0000256" key="8">
    <source>
        <dbReference type="SAM" id="Phobius"/>
    </source>
</evidence>
<dbReference type="RefSeq" id="WP_184303531.1">
    <property type="nucleotide sequence ID" value="NZ_JACHLP010000009.1"/>
</dbReference>
<keyword evidence="4" id="KW-1003">Cell membrane</keyword>
<dbReference type="InterPro" id="IPR004626">
    <property type="entry name" value="RarD"/>
</dbReference>